<keyword evidence="3 7" id="KW-0547">Nucleotide-binding</keyword>
<dbReference type="PROSITE" id="PS00108">
    <property type="entry name" value="PROTEIN_KINASE_ST"/>
    <property type="match status" value="1"/>
</dbReference>
<evidence type="ECO:0000259" key="10">
    <source>
        <dbReference type="PROSITE" id="PS50011"/>
    </source>
</evidence>
<dbReference type="PANTHER" id="PTHR24350">
    <property type="entry name" value="SERINE/THREONINE-PROTEIN KINASE IAL-RELATED"/>
    <property type="match status" value="1"/>
</dbReference>
<accession>A0A2V0PC01</accession>
<dbReference type="SMART" id="SM00220">
    <property type="entry name" value="S_TKc"/>
    <property type="match status" value="1"/>
</dbReference>
<dbReference type="OrthoDB" id="545321at2759"/>
<dbReference type="InterPro" id="IPR008271">
    <property type="entry name" value="Ser/Thr_kinase_AS"/>
</dbReference>
<evidence type="ECO:0000256" key="2">
    <source>
        <dbReference type="ARBA" id="ARBA00022679"/>
    </source>
</evidence>
<feature type="region of interest" description="Disordered" evidence="9">
    <location>
        <begin position="414"/>
        <end position="505"/>
    </location>
</feature>
<name>A0A2V0PC01_9CHLO</name>
<evidence type="ECO:0000256" key="3">
    <source>
        <dbReference type="ARBA" id="ARBA00022741"/>
    </source>
</evidence>
<evidence type="ECO:0000256" key="9">
    <source>
        <dbReference type="SAM" id="MobiDB-lite"/>
    </source>
</evidence>
<feature type="binding site" evidence="7">
    <location>
        <position position="190"/>
    </location>
    <ligand>
        <name>ATP</name>
        <dbReference type="ChEBI" id="CHEBI:30616"/>
    </ligand>
</feature>
<keyword evidence="5 7" id="KW-0067">ATP-binding</keyword>
<dbReference type="SUPFAM" id="SSF56112">
    <property type="entry name" value="Protein kinase-like (PK-like)"/>
    <property type="match status" value="1"/>
</dbReference>
<dbReference type="InParanoid" id="A0A2V0PC01"/>
<evidence type="ECO:0000256" key="5">
    <source>
        <dbReference type="ARBA" id="ARBA00022840"/>
    </source>
</evidence>
<sequence length="518" mass="51837">MAGPALQNEAGDSPAAEPAPPPPVSLESLSLSDLSTLRRGRYSTIHLAWCGALCTPVVIKAYHDEGSGGGGGGGEDAAASRRRPRRMATREAIMLKYLNSCGVPNVPTLHAAYAVRGQFHLVQQYCGGGDLAAALARRGGRGFPEAFVAARFAAPLLRTLAAMHGFGVVHRDVKLENVFLAADGAPFLGDFDLAVFAHDPPARSPVGTVPYMAPELLLLPSCRGTPLEASALARLGPAVDVWSLGVCLFELVAARRPFQGVSYVGVASAVLNAAREPLPYAASAAFADFVEAALTHDAAARPSAAALLAHPWIAGALADAAAGGGAAGAAAAAADAAGGAAGHGRGGGARSDSAGSLEEVRAARLRGAKSAPATPAEVASVAAAAAAAVASAAAAAKLLPGGSNASLGATLLGETTREGSRTSSGGPASRAPPRGQPRASHDGATRRSSELGPPPASLSLIRSASAPYPLPNLPPRAAAPIGAAREGRQRAPAPRSSGASPRPLLRRLFACLSPAVSA</sequence>
<comment type="caution">
    <text evidence="11">The sequence shown here is derived from an EMBL/GenBank/DDBJ whole genome shotgun (WGS) entry which is preliminary data.</text>
</comment>
<feature type="region of interest" description="Disordered" evidence="9">
    <location>
        <begin position="1"/>
        <end position="27"/>
    </location>
</feature>
<organism evidence="11 12">
    <name type="scientific">Raphidocelis subcapitata</name>
    <dbReference type="NCBI Taxonomy" id="307507"/>
    <lineage>
        <taxon>Eukaryota</taxon>
        <taxon>Viridiplantae</taxon>
        <taxon>Chlorophyta</taxon>
        <taxon>core chlorophytes</taxon>
        <taxon>Chlorophyceae</taxon>
        <taxon>CS clade</taxon>
        <taxon>Sphaeropleales</taxon>
        <taxon>Selenastraceae</taxon>
        <taxon>Raphidocelis</taxon>
    </lineage>
</organism>
<evidence type="ECO:0000256" key="4">
    <source>
        <dbReference type="ARBA" id="ARBA00022777"/>
    </source>
</evidence>
<evidence type="ECO:0000256" key="7">
    <source>
        <dbReference type="PIRSR" id="PIRSR630616-2"/>
    </source>
</evidence>
<evidence type="ECO:0000313" key="11">
    <source>
        <dbReference type="EMBL" id="GBF94697.1"/>
    </source>
</evidence>
<evidence type="ECO:0000256" key="6">
    <source>
        <dbReference type="PIRSR" id="PIRSR630616-1"/>
    </source>
</evidence>
<feature type="cross-link" description="Glycyl lysine isopeptide (Lys-Gly) (interchain with G-Cter in SUMO2)" evidence="8">
    <location>
        <position position="174"/>
    </location>
</feature>
<dbReference type="Pfam" id="PF00069">
    <property type="entry name" value="Pkinase"/>
    <property type="match status" value="1"/>
</dbReference>
<dbReference type="InterPro" id="IPR000719">
    <property type="entry name" value="Prot_kinase_dom"/>
</dbReference>
<dbReference type="GO" id="GO:0005524">
    <property type="term" value="F:ATP binding"/>
    <property type="evidence" value="ECO:0007669"/>
    <property type="project" value="UniProtKB-KW"/>
</dbReference>
<dbReference type="STRING" id="307507.A0A2V0PC01"/>
<protein>
    <submittedName>
        <fullName evidence="11">Aurora protein</fullName>
    </submittedName>
</protein>
<dbReference type="Gene3D" id="1.10.510.10">
    <property type="entry name" value="Transferase(Phosphotransferase) domain 1"/>
    <property type="match status" value="1"/>
</dbReference>
<keyword evidence="2" id="KW-0808">Transferase</keyword>
<dbReference type="InterPro" id="IPR030616">
    <property type="entry name" value="Aur-like"/>
</dbReference>
<feature type="compositionally biased region" description="Low complexity" evidence="9">
    <location>
        <begin position="475"/>
        <end position="505"/>
    </location>
</feature>
<dbReference type="Proteomes" id="UP000247498">
    <property type="component" value="Unassembled WGS sequence"/>
</dbReference>
<feature type="compositionally biased region" description="Basic and acidic residues" evidence="9">
    <location>
        <begin position="439"/>
        <end position="449"/>
    </location>
</feature>
<gene>
    <name evidence="11" type="ORF">Rsub_07433</name>
</gene>
<evidence type="ECO:0000256" key="1">
    <source>
        <dbReference type="ARBA" id="ARBA00022527"/>
    </source>
</evidence>
<dbReference type="AlphaFoldDB" id="A0A2V0PC01"/>
<feature type="region of interest" description="Disordered" evidence="9">
    <location>
        <begin position="65"/>
        <end position="84"/>
    </location>
</feature>
<evidence type="ECO:0000256" key="8">
    <source>
        <dbReference type="PIRSR" id="PIRSR630616-3"/>
    </source>
</evidence>
<keyword evidence="4" id="KW-0418">Kinase</keyword>
<feature type="binding site" evidence="7">
    <location>
        <begin position="176"/>
        <end position="177"/>
    </location>
    <ligand>
        <name>ATP</name>
        <dbReference type="ChEBI" id="CHEBI:30616"/>
    </ligand>
</feature>
<feature type="domain" description="Protein kinase" evidence="10">
    <location>
        <begin position="31"/>
        <end position="313"/>
    </location>
</feature>
<dbReference type="PROSITE" id="PS50011">
    <property type="entry name" value="PROTEIN_KINASE_DOM"/>
    <property type="match status" value="1"/>
</dbReference>
<keyword evidence="1" id="KW-0723">Serine/threonine-protein kinase</keyword>
<feature type="active site" description="Proton acceptor" evidence="6">
    <location>
        <position position="172"/>
    </location>
</feature>
<dbReference type="EMBL" id="BDRX01000054">
    <property type="protein sequence ID" value="GBF94697.1"/>
    <property type="molecule type" value="Genomic_DNA"/>
</dbReference>
<dbReference type="InterPro" id="IPR011009">
    <property type="entry name" value="Kinase-like_dom_sf"/>
</dbReference>
<keyword evidence="12" id="KW-1185">Reference proteome</keyword>
<reference evidence="11 12" key="1">
    <citation type="journal article" date="2018" name="Sci. Rep.">
        <title>Raphidocelis subcapitata (=Pseudokirchneriella subcapitata) provides an insight into genome evolution and environmental adaptations in the Sphaeropleales.</title>
        <authorList>
            <person name="Suzuki S."/>
            <person name="Yamaguchi H."/>
            <person name="Nakajima N."/>
            <person name="Kawachi M."/>
        </authorList>
    </citation>
    <scope>NUCLEOTIDE SEQUENCE [LARGE SCALE GENOMIC DNA]</scope>
    <source>
        <strain evidence="11 12">NIES-35</strain>
    </source>
</reference>
<dbReference type="GO" id="GO:0004674">
    <property type="term" value="F:protein serine/threonine kinase activity"/>
    <property type="evidence" value="ECO:0007669"/>
    <property type="project" value="UniProtKB-KW"/>
</dbReference>
<proteinExistence type="predicted"/>
<evidence type="ECO:0000313" key="12">
    <source>
        <dbReference type="Proteomes" id="UP000247498"/>
    </source>
</evidence>